<evidence type="ECO:0000313" key="16">
    <source>
        <dbReference type="Proteomes" id="UP000284842"/>
    </source>
</evidence>
<dbReference type="InterPro" id="IPR036085">
    <property type="entry name" value="PAZ_dom_sf"/>
</dbReference>
<reference evidence="15 16" key="1">
    <citation type="journal article" date="2018" name="Evol. Lett.">
        <title>Horizontal gene cluster transfer increased hallucinogenic mushroom diversity.</title>
        <authorList>
            <person name="Reynolds H.T."/>
            <person name="Vijayakumar V."/>
            <person name="Gluck-Thaler E."/>
            <person name="Korotkin H.B."/>
            <person name="Matheny P.B."/>
            <person name="Slot J.C."/>
        </authorList>
    </citation>
    <scope>NUCLEOTIDE SEQUENCE [LARGE SCALE GENOMIC DNA]</scope>
    <source>
        <strain evidence="15 16">2629</strain>
    </source>
</reference>
<proteinExistence type="inferred from homology"/>
<dbReference type="Gene3D" id="3.40.50.2300">
    <property type="match status" value="1"/>
</dbReference>
<accession>A0A409Y8G2</accession>
<dbReference type="FunCoup" id="A0A409Y8G2">
    <property type="interactions" value="219"/>
</dbReference>
<protein>
    <submittedName>
        <fullName evidence="15">Uncharacterized protein</fullName>
    </submittedName>
</protein>
<evidence type="ECO:0000256" key="8">
    <source>
        <dbReference type="ARBA" id="ARBA00023033"/>
    </source>
</evidence>
<dbReference type="Pfam" id="PF08699">
    <property type="entry name" value="ArgoL1"/>
    <property type="match status" value="1"/>
</dbReference>
<dbReference type="STRING" id="181874.A0A409Y8G2"/>
<dbReference type="InterPro" id="IPR032473">
    <property type="entry name" value="Argonaute_Mid_dom"/>
</dbReference>
<dbReference type="InterPro" id="IPR003165">
    <property type="entry name" value="Piwi"/>
</dbReference>
<dbReference type="Gene3D" id="3.30.420.10">
    <property type="entry name" value="Ribonuclease H-like superfamily/Ribonuclease H"/>
    <property type="match status" value="1"/>
</dbReference>
<feature type="compositionally biased region" description="Polar residues" evidence="12">
    <location>
        <begin position="1308"/>
        <end position="1322"/>
    </location>
</feature>
<feature type="region of interest" description="Disordered" evidence="12">
    <location>
        <begin position="1"/>
        <end position="88"/>
    </location>
</feature>
<evidence type="ECO:0000256" key="2">
    <source>
        <dbReference type="ARBA" id="ARBA00004613"/>
    </source>
</evidence>
<keyword evidence="4" id="KW-0479">Metal-binding</keyword>
<evidence type="ECO:0000256" key="1">
    <source>
        <dbReference type="ARBA" id="ARBA00001973"/>
    </source>
</evidence>
<evidence type="ECO:0000313" key="15">
    <source>
        <dbReference type="EMBL" id="PPQ99173.1"/>
    </source>
</evidence>
<evidence type="ECO:0000256" key="6">
    <source>
        <dbReference type="ARBA" id="ARBA00023002"/>
    </source>
</evidence>
<keyword evidence="6" id="KW-0560">Oxidoreductase</keyword>
<dbReference type="GO" id="GO:0003723">
    <property type="term" value="F:RNA binding"/>
    <property type="evidence" value="ECO:0007669"/>
    <property type="project" value="InterPro"/>
</dbReference>
<comment type="similarity">
    <text evidence="11">Belongs to the polysaccharide monooxygenase AA14 family.</text>
</comment>
<dbReference type="SMART" id="SM01163">
    <property type="entry name" value="DUF1785"/>
    <property type="match status" value="1"/>
</dbReference>
<dbReference type="InterPro" id="IPR003100">
    <property type="entry name" value="PAZ_dom"/>
</dbReference>
<feature type="compositionally biased region" description="Low complexity" evidence="12">
    <location>
        <begin position="1240"/>
        <end position="1299"/>
    </location>
</feature>
<dbReference type="SUPFAM" id="SSF101690">
    <property type="entry name" value="PAZ domain"/>
    <property type="match status" value="1"/>
</dbReference>
<dbReference type="SUPFAM" id="SSF53098">
    <property type="entry name" value="Ribonuclease H-like"/>
    <property type="match status" value="1"/>
</dbReference>
<sequence>MPPRSSSDRPSPGNAGHRPAGRGRGARGENQGGTRDNNPSTAGQGGRVAPPRARGHSHGAGPSRNTGREPAQETGAGPTSSGLSVVSPGAQRTAVLQNIRLADRSMTTIGKIRPNYGTVGTKRIALTNSFEMTIAGTDIHQYDVSTYPVSFNLSYARATANRCAAITPQSTGSKQNIMIINALQGQNDTIFTPRVVYDGQKNIFAARRLPLGSTNAQTFTVPLTPKKTFTVIMKHVQVVNTEILKRYVDQKQGWSNEVQVAIMALDIVIRMEPNSNPNHPFRKKAFYMPNERAPLGLGMEMWRGIFQSVRPVMNRIVVNVDLATGVMFEEGPLLRLAFQCLGGTPSQFGDRGAIRRLLSASALSGNRRNFRKLKDFLVGVRITNITNPNKPRPRAIKDVITRSASQYEFETRDGEKMTVEEFFRRQNHTSQYADLVCVVVGQNAVIPLEFAYVPKGQLVRPDKIPDSMRPDILKFSSKQPPAKLDSIKIGIKNIQHGQSDYVQQFGLSINEEPLQVQTRVLKAPKMRYNDASLQPEITPKDGAWNMVDKKFYQPATISRWILVVFEQTRFRDDDAGRIITDFEKACANVGIQITNKGALWSRGNPQGKIGDILLQAAQRCGEQFGEMPNLIVVVLPETAADVYRAVKHFGDIQVGVATQCLKGMKCRNAKDQYWNNVMLKVNGKLGGIDTVPSPEDVPALIDPHNPTIVFGADVIHPPPGAQDRPSFAALVANVDKHTAKYATVSRVQTSRREIIEELGRMSRHLLKMYMAYRKQVERQDDSNVAPKRLIFYRDGVSEGQFKEVLDEELKILKATCEDLGINPTITYIIAAKRHHNQLFPTVREHADKSRNCLAGTVTDREISHPLEFDFILQSHAGILGTSRPCHYNVIYDDFGFNADSIQALTYALCHVYAPSTRAVSIPAPVYYADRVCYRAQHHFDPYAHGPYGSSETSTQYSGSGSGYNLDDYKASFKPLHKNQQHTMYFLGPQTAVDLNSYAIVFPLYQMNFNDWWFHGCMDYPPADGDYIDLPAGGSFSVEIASNRAKTSLSYGGRDMSDWPDGNTYPEDYHDENCIIHPNLHTQDRNRAAGTVFAISYQSDIRKVTPENLVVFTVRDKTPWKRVVVYDVPAAMPACPPGGCICAWGWVPDGCGQPNMYHQAFKCRVSGATSTTPVGTPKPPVWCENEPAKCVKGPKQMIYWNQNQGNNVFVNGHDSRGLQKSPTYNQRMGFYDGAQNDIFTGPPSGRTNSNNGGSNNNAKPNPSPATTPAANTPPASNNNNNNNAGGNAQSSSSPAAAAPTDTPPASPGNNTTPSKPHNAPSCTNRRRRRAVQAREDVSLVKKSSLVAGVHSHRRRLVNYDAF</sequence>
<keyword evidence="3" id="KW-0964">Secreted</keyword>
<dbReference type="InterPro" id="IPR054497">
    <property type="entry name" value="LPMO_AA14"/>
</dbReference>
<comment type="subcellular location">
    <subcellularLocation>
        <location evidence="2">Secreted</location>
    </subcellularLocation>
</comment>
<evidence type="ECO:0000256" key="7">
    <source>
        <dbReference type="ARBA" id="ARBA00023008"/>
    </source>
</evidence>
<dbReference type="InParanoid" id="A0A409Y8G2"/>
<gene>
    <name evidence="15" type="ORF">CVT24_009264</name>
</gene>
<dbReference type="Pfam" id="PF02171">
    <property type="entry name" value="Piwi"/>
    <property type="match status" value="1"/>
</dbReference>
<comment type="caution">
    <text evidence="15">The sequence shown here is derived from an EMBL/GenBank/DDBJ whole genome shotgun (WGS) entry which is preliminary data.</text>
</comment>
<dbReference type="InterPro" id="IPR036397">
    <property type="entry name" value="RNaseH_sf"/>
</dbReference>
<keyword evidence="9" id="KW-1015">Disulfide bond</keyword>
<feature type="domain" description="PAZ" evidence="13">
    <location>
        <begin position="352"/>
        <end position="455"/>
    </location>
</feature>
<evidence type="ECO:0000256" key="9">
    <source>
        <dbReference type="ARBA" id="ARBA00023157"/>
    </source>
</evidence>
<dbReference type="InterPro" id="IPR014811">
    <property type="entry name" value="ArgoL1"/>
</dbReference>
<name>A0A409Y8G2_9AGAR</name>
<dbReference type="GO" id="GO:0046872">
    <property type="term" value="F:metal ion binding"/>
    <property type="evidence" value="ECO:0007669"/>
    <property type="project" value="UniProtKB-KW"/>
</dbReference>
<dbReference type="SMART" id="SM00950">
    <property type="entry name" value="Piwi"/>
    <property type="match status" value="1"/>
</dbReference>
<keyword evidence="10" id="KW-0325">Glycoprotein</keyword>
<dbReference type="GO" id="GO:0004497">
    <property type="term" value="F:monooxygenase activity"/>
    <property type="evidence" value="ECO:0007669"/>
    <property type="project" value="UniProtKB-KW"/>
</dbReference>
<keyword evidence="16" id="KW-1185">Reference proteome</keyword>
<dbReference type="PANTHER" id="PTHR22891">
    <property type="entry name" value="EUKARYOTIC TRANSLATION INITIATION FACTOR 2C"/>
    <property type="match status" value="1"/>
</dbReference>
<dbReference type="InterPro" id="IPR045246">
    <property type="entry name" value="Piwi_ago-like"/>
</dbReference>
<dbReference type="Pfam" id="PF22810">
    <property type="entry name" value="LPMO_AA14"/>
    <property type="match status" value="1"/>
</dbReference>
<dbReference type="InterPro" id="IPR032472">
    <property type="entry name" value="ArgoL2"/>
</dbReference>
<evidence type="ECO:0000256" key="3">
    <source>
        <dbReference type="ARBA" id="ARBA00022525"/>
    </source>
</evidence>
<dbReference type="PROSITE" id="PS50822">
    <property type="entry name" value="PIWI"/>
    <property type="match status" value="1"/>
</dbReference>
<dbReference type="Pfam" id="PF16487">
    <property type="entry name" value="ArgoMid"/>
    <property type="match status" value="1"/>
</dbReference>
<dbReference type="Proteomes" id="UP000284842">
    <property type="component" value="Unassembled WGS sequence"/>
</dbReference>
<feature type="compositionally biased region" description="Low complexity" evidence="12">
    <location>
        <begin position="1"/>
        <end position="18"/>
    </location>
</feature>
<keyword evidence="5" id="KW-0732">Signal</keyword>
<dbReference type="CDD" id="cd04657">
    <property type="entry name" value="Piwi_ago-like"/>
    <property type="match status" value="1"/>
</dbReference>
<keyword evidence="7" id="KW-0186">Copper</keyword>
<evidence type="ECO:0000259" key="13">
    <source>
        <dbReference type="PROSITE" id="PS50821"/>
    </source>
</evidence>
<evidence type="ECO:0000256" key="12">
    <source>
        <dbReference type="SAM" id="MobiDB-lite"/>
    </source>
</evidence>
<evidence type="ECO:0000256" key="5">
    <source>
        <dbReference type="ARBA" id="ARBA00022729"/>
    </source>
</evidence>
<dbReference type="InterPro" id="IPR012337">
    <property type="entry name" value="RNaseH-like_sf"/>
</dbReference>
<evidence type="ECO:0000256" key="4">
    <source>
        <dbReference type="ARBA" id="ARBA00022723"/>
    </source>
</evidence>
<dbReference type="EMBL" id="NHTK01001367">
    <property type="protein sequence ID" value="PPQ99173.1"/>
    <property type="molecule type" value="Genomic_DNA"/>
</dbReference>
<evidence type="ECO:0000256" key="10">
    <source>
        <dbReference type="ARBA" id="ARBA00023180"/>
    </source>
</evidence>
<evidence type="ECO:0000259" key="14">
    <source>
        <dbReference type="PROSITE" id="PS50822"/>
    </source>
</evidence>
<dbReference type="PROSITE" id="PS50821">
    <property type="entry name" value="PAZ"/>
    <property type="match status" value="1"/>
</dbReference>
<dbReference type="Gene3D" id="2.170.260.10">
    <property type="entry name" value="paz domain"/>
    <property type="match status" value="1"/>
</dbReference>
<evidence type="ECO:0000256" key="11">
    <source>
        <dbReference type="ARBA" id="ARBA00046340"/>
    </source>
</evidence>
<feature type="domain" description="Piwi" evidence="14">
    <location>
        <begin position="630"/>
        <end position="940"/>
    </location>
</feature>
<comment type="cofactor">
    <cofactor evidence="1">
        <name>Cu(2+)</name>
        <dbReference type="ChEBI" id="CHEBI:29036"/>
    </cofactor>
</comment>
<organism evidence="15 16">
    <name type="scientific">Panaeolus cyanescens</name>
    <dbReference type="NCBI Taxonomy" id="181874"/>
    <lineage>
        <taxon>Eukaryota</taxon>
        <taxon>Fungi</taxon>
        <taxon>Dikarya</taxon>
        <taxon>Basidiomycota</taxon>
        <taxon>Agaricomycotina</taxon>
        <taxon>Agaricomycetes</taxon>
        <taxon>Agaricomycetidae</taxon>
        <taxon>Agaricales</taxon>
        <taxon>Agaricineae</taxon>
        <taxon>Galeropsidaceae</taxon>
        <taxon>Panaeolus</taxon>
    </lineage>
</organism>
<dbReference type="GO" id="GO:0005576">
    <property type="term" value="C:extracellular region"/>
    <property type="evidence" value="ECO:0007669"/>
    <property type="project" value="UniProtKB-SubCell"/>
</dbReference>
<dbReference type="InterPro" id="IPR032474">
    <property type="entry name" value="Argonaute_N"/>
</dbReference>
<dbReference type="Pfam" id="PF02170">
    <property type="entry name" value="PAZ"/>
    <property type="match status" value="1"/>
</dbReference>
<feature type="region of interest" description="Disordered" evidence="12">
    <location>
        <begin position="1214"/>
        <end position="1334"/>
    </location>
</feature>
<dbReference type="OrthoDB" id="2019572at2759"/>
<dbReference type="Pfam" id="PF16486">
    <property type="entry name" value="ArgoN"/>
    <property type="match status" value="1"/>
</dbReference>
<dbReference type="Pfam" id="PF16488">
    <property type="entry name" value="ArgoL2"/>
    <property type="match status" value="1"/>
</dbReference>
<keyword evidence="8" id="KW-0503">Monooxygenase</keyword>